<name>A0ACC2EPI0_DIPCM</name>
<gene>
    <name evidence="1" type="ORF">O6H91_01G030900</name>
</gene>
<evidence type="ECO:0000313" key="2">
    <source>
        <dbReference type="Proteomes" id="UP001162992"/>
    </source>
</evidence>
<reference evidence="2" key="1">
    <citation type="journal article" date="2024" name="Proc. Natl. Acad. Sci. U.S.A.">
        <title>Extraordinary preservation of gene collinearity over three hundred million years revealed in homosporous lycophytes.</title>
        <authorList>
            <person name="Li C."/>
            <person name="Wickell D."/>
            <person name="Kuo L.Y."/>
            <person name="Chen X."/>
            <person name="Nie B."/>
            <person name="Liao X."/>
            <person name="Peng D."/>
            <person name="Ji J."/>
            <person name="Jenkins J."/>
            <person name="Williams M."/>
            <person name="Shu S."/>
            <person name="Plott C."/>
            <person name="Barry K."/>
            <person name="Rajasekar S."/>
            <person name="Grimwood J."/>
            <person name="Han X."/>
            <person name="Sun S."/>
            <person name="Hou Z."/>
            <person name="He W."/>
            <person name="Dai G."/>
            <person name="Sun C."/>
            <person name="Schmutz J."/>
            <person name="Leebens-Mack J.H."/>
            <person name="Li F.W."/>
            <person name="Wang L."/>
        </authorList>
    </citation>
    <scope>NUCLEOTIDE SEQUENCE [LARGE SCALE GENOMIC DNA]</scope>
    <source>
        <strain evidence="2">cv. PW_Plant_1</strain>
    </source>
</reference>
<sequence length="243" mass="27379">MVGMTDHDSVSATVNSVLETLENLPASTHSSAAAQAYSSRLFNRQRSVHEILGGGKTADAFLWRKRNTTVGLLATVSVAYFLFQWSGYTLLSIVSNVLLFLIVILFLWANAASMLNRPPPSIPELELSEDIVYQSADTLRVEINKALVLAHDVAIGKDFRVFLKMVVILWVLSTIGGWFSFLTFVYIGFVAAHTLPVLYEKYENEIEKYLQILIKEAKKYYVKFDELVLSKIPRVGQKQKKLQ</sequence>
<accession>A0ACC2EPI0</accession>
<organism evidence="1 2">
    <name type="scientific">Diphasiastrum complanatum</name>
    <name type="common">Issler's clubmoss</name>
    <name type="synonym">Lycopodium complanatum</name>
    <dbReference type="NCBI Taxonomy" id="34168"/>
    <lineage>
        <taxon>Eukaryota</taxon>
        <taxon>Viridiplantae</taxon>
        <taxon>Streptophyta</taxon>
        <taxon>Embryophyta</taxon>
        <taxon>Tracheophyta</taxon>
        <taxon>Lycopodiopsida</taxon>
        <taxon>Lycopodiales</taxon>
        <taxon>Lycopodiaceae</taxon>
        <taxon>Lycopodioideae</taxon>
        <taxon>Diphasiastrum</taxon>
    </lineage>
</organism>
<comment type="caution">
    <text evidence="1">The sequence shown here is derived from an EMBL/GenBank/DDBJ whole genome shotgun (WGS) entry which is preliminary data.</text>
</comment>
<evidence type="ECO:0000313" key="1">
    <source>
        <dbReference type="EMBL" id="KAJ7568392.1"/>
    </source>
</evidence>
<keyword evidence="2" id="KW-1185">Reference proteome</keyword>
<dbReference type="EMBL" id="CM055092">
    <property type="protein sequence ID" value="KAJ7568392.1"/>
    <property type="molecule type" value="Genomic_DNA"/>
</dbReference>
<protein>
    <submittedName>
        <fullName evidence="1">Uncharacterized protein</fullName>
    </submittedName>
</protein>
<proteinExistence type="predicted"/>
<dbReference type="Proteomes" id="UP001162992">
    <property type="component" value="Chromosome 1"/>
</dbReference>